<protein>
    <submittedName>
        <fullName evidence="5">HAD superfamily hydrolase (TIGR01490 family)</fullName>
    </submittedName>
</protein>
<dbReference type="InterPro" id="IPR050582">
    <property type="entry name" value="HAD-like_SerB"/>
</dbReference>
<comment type="similarity">
    <text evidence="1">Belongs to the HAD-like hydrolase superfamily. SerB family.</text>
</comment>
<dbReference type="InterPro" id="IPR006385">
    <property type="entry name" value="HAD_hydro_SerB1"/>
</dbReference>
<dbReference type="Proteomes" id="UP000292685">
    <property type="component" value="Unassembled WGS sequence"/>
</dbReference>
<name>A0A4Q8ADW3_9MICC</name>
<dbReference type="Pfam" id="PF12710">
    <property type="entry name" value="HAD"/>
    <property type="match status" value="1"/>
</dbReference>
<evidence type="ECO:0000313" key="6">
    <source>
        <dbReference type="Proteomes" id="UP000292685"/>
    </source>
</evidence>
<dbReference type="InterPro" id="IPR023214">
    <property type="entry name" value="HAD_sf"/>
</dbReference>
<dbReference type="PANTHER" id="PTHR43344">
    <property type="entry name" value="PHOSPHOSERINE PHOSPHATASE"/>
    <property type="match status" value="1"/>
</dbReference>
<reference evidence="5 6" key="1">
    <citation type="submission" date="2019-02" db="EMBL/GenBank/DDBJ databases">
        <title>Sequencing the genomes of 1000 actinobacteria strains.</title>
        <authorList>
            <person name="Klenk H.-P."/>
        </authorList>
    </citation>
    <scope>NUCLEOTIDE SEQUENCE [LARGE SCALE GENOMIC DNA]</scope>
    <source>
        <strain evidence="5 6">DSM 17364</strain>
    </source>
</reference>
<dbReference type="GO" id="GO:0046872">
    <property type="term" value="F:metal ion binding"/>
    <property type="evidence" value="ECO:0007669"/>
    <property type="project" value="UniProtKB-KW"/>
</dbReference>
<keyword evidence="3 5" id="KW-0378">Hydrolase</keyword>
<dbReference type="EMBL" id="SHLA01000001">
    <property type="protein sequence ID" value="RZU62344.1"/>
    <property type="molecule type" value="Genomic_DNA"/>
</dbReference>
<dbReference type="OrthoDB" id="25607at2"/>
<dbReference type="NCBIfam" id="TIGR01490">
    <property type="entry name" value="HAD-SF-IB-hyp1"/>
    <property type="match status" value="1"/>
</dbReference>
<dbReference type="SUPFAM" id="SSF56784">
    <property type="entry name" value="HAD-like"/>
    <property type="match status" value="1"/>
</dbReference>
<dbReference type="Gene3D" id="1.20.1440.100">
    <property type="entry name" value="SG protein - dephosphorylation function"/>
    <property type="match status" value="1"/>
</dbReference>
<keyword evidence="4" id="KW-0460">Magnesium</keyword>
<dbReference type="RefSeq" id="WP_130450972.1">
    <property type="nucleotide sequence ID" value="NZ_SHLA01000001.1"/>
</dbReference>
<dbReference type="AlphaFoldDB" id="A0A4Q8ADW3"/>
<proteinExistence type="inferred from homology"/>
<dbReference type="GO" id="GO:0016787">
    <property type="term" value="F:hydrolase activity"/>
    <property type="evidence" value="ECO:0007669"/>
    <property type="project" value="UniProtKB-KW"/>
</dbReference>
<comment type="caution">
    <text evidence="5">The sequence shown here is derived from an EMBL/GenBank/DDBJ whole genome shotgun (WGS) entry which is preliminary data.</text>
</comment>
<gene>
    <name evidence="5" type="ORF">EV380_1937</name>
</gene>
<dbReference type="InterPro" id="IPR036412">
    <property type="entry name" value="HAD-like_sf"/>
</dbReference>
<dbReference type="CDD" id="cd02612">
    <property type="entry name" value="HAD_PGPPase"/>
    <property type="match status" value="1"/>
</dbReference>
<accession>A0A4Q8ADW3</accession>
<evidence type="ECO:0000256" key="4">
    <source>
        <dbReference type="ARBA" id="ARBA00022842"/>
    </source>
</evidence>
<dbReference type="NCBIfam" id="TIGR01488">
    <property type="entry name" value="HAD-SF-IB"/>
    <property type="match status" value="1"/>
</dbReference>
<keyword evidence="2" id="KW-0479">Metal-binding</keyword>
<evidence type="ECO:0000313" key="5">
    <source>
        <dbReference type="EMBL" id="RZU62344.1"/>
    </source>
</evidence>
<evidence type="ECO:0000256" key="3">
    <source>
        <dbReference type="ARBA" id="ARBA00022801"/>
    </source>
</evidence>
<organism evidence="5 6">
    <name type="scientific">Zhihengliuella halotolerans</name>
    <dbReference type="NCBI Taxonomy" id="370736"/>
    <lineage>
        <taxon>Bacteria</taxon>
        <taxon>Bacillati</taxon>
        <taxon>Actinomycetota</taxon>
        <taxon>Actinomycetes</taxon>
        <taxon>Micrococcales</taxon>
        <taxon>Micrococcaceae</taxon>
        <taxon>Zhihengliuella</taxon>
    </lineage>
</organism>
<evidence type="ECO:0000256" key="1">
    <source>
        <dbReference type="ARBA" id="ARBA00009184"/>
    </source>
</evidence>
<dbReference type="Gene3D" id="3.40.50.1000">
    <property type="entry name" value="HAD superfamily/HAD-like"/>
    <property type="match status" value="1"/>
</dbReference>
<keyword evidence="6" id="KW-1185">Reference proteome</keyword>
<sequence>MPQPSHGAAAPAPSHGTGDSVAAFFDVDNTMMRGASLFAVARNTYRRRLFSLRQAASFAIKQFFFTLRGETIGDIHSVRDSALSIARGISVSLMTEIGDEVYDEFISSRIWPGTRALAEQHLRSGRQVWLVTATPTEVAEVMATRLGLTGALGTEVEKVDGLYTGRLVSSILHGPAKAAAVFQLAEHTGLDLGQCWAYSDSSNDIPLLEAVGHPVAINPDAKLRRHAAEQNWPIYDYRAGRRAAIWGLKALTASGAAYGAWRTLGRFARRR</sequence>
<dbReference type="PANTHER" id="PTHR43344:SF15">
    <property type="entry name" value="PHOSPHOSERINE PHOSPHATASE SERB1"/>
    <property type="match status" value="1"/>
</dbReference>
<evidence type="ECO:0000256" key="2">
    <source>
        <dbReference type="ARBA" id="ARBA00022723"/>
    </source>
</evidence>
<dbReference type="FunFam" id="3.40.50.1000:FF:000025">
    <property type="entry name" value="HAD hydrolase, family IB"/>
    <property type="match status" value="1"/>
</dbReference>